<name>A0A3B0CDA3_9FLAO</name>
<comment type="caution">
    <text evidence="1">The sequence shown here is derived from an EMBL/GenBank/DDBJ whole genome shotgun (WGS) entry which is preliminary data.</text>
</comment>
<sequence>MKKAKFSGKLSLSKKKISNLTAQSITGGAEATLYDYTCSEGCPTDTTNNNCTSGTSIVISCC</sequence>
<dbReference type="RefSeq" id="WP_120711002.1">
    <property type="nucleotide sequence ID" value="NZ_RBCJ01000002.1"/>
</dbReference>
<keyword evidence="2" id="KW-1185">Reference proteome</keyword>
<dbReference type="InterPro" id="IPR058238">
    <property type="entry name" value="Lant_leader_dom"/>
</dbReference>
<proteinExistence type="predicted"/>
<reference evidence="1 2" key="1">
    <citation type="submission" date="2018-10" db="EMBL/GenBank/DDBJ databases">
        <title>Ulvibacterium marinum gen. nov., sp. nov., a novel marine bacterium of the family Flavobacteriaceae, isolated from a culture of the green alga Ulva prolifera.</title>
        <authorList>
            <person name="Zhang Z."/>
        </authorList>
    </citation>
    <scope>NUCLEOTIDE SEQUENCE [LARGE SCALE GENOMIC DNA]</scope>
    <source>
        <strain evidence="1 2">CCMM003</strain>
    </source>
</reference>
<dbReference type="EMBL" id="RBCJ01000002">
    <property type="protein sequence ID" value="RKN80846.1"/>
    <property type="molecule type" value="Genomic_DNA"/>
</dbReference>
<protein>
    <submittedName>
        <fullName evidence="1">Uncharacterized protein</fullName>
    </submittedName>
</protein>
<dbReference type="NCBIfam" id="NF038153">
    <property type="entry name" value="lant_leader_L1a"/>
    <property type="match status" value="1"/>
</dbReference>
<gene>
    <name evidence="1" type="ORF">D7Z94_07740</name>
</gene>
<organism evidence="1 2">
    <name type="scientific">Ulvibacterium marinum</name>
    <dbReference type="NCBI Taxonomy" id="2419782"/>
    <lineage>
        <taxon>Bacteria</taxon>
        <taxon>Pseudomonadati</taxon>
        <taxon>Bacteroidota</taxon>
        <taxon>Flavobacteriia</taxon>
        <taxon>Flavobacteriales</taxon>
        <taxon>Flavobacteriaceae</taxon>
        <taxon>Ulvibacterium</taxon>
    </lineage>
</organism>
<dbReference type="AlphaFoldDB" id="A0A3B0CDA3"/>
<dbReference type="Proteomes" id="UP000276603">
    <property type="component" value="Unassembled WGS sequence"/>
</dbReference>
<evidence type="ECO:0000313" key="1">
    <source>
        <dbReference type="EMBL" id="RKN80846.1"/>
    </source>
</evidence>
<evidence type="ECO:0000313" key="2">
    <source>
        <dbReference type="Proteomes" id="UP000276603"/>
    </source>
</evidence>
<accession>A0A3B0CDA3</accession>